<dbReference type="InterPro" id="IPR018200">
    <property type="entry name" value="USP_CS"/>
</dbReference>
<dbReference type="OrthoDB" id="27652at2759"/>
<reference evidence="8 9" key="1">
    <citation type="journal article" date="2018" name="Mol. Biol. Evol.">
        <title>Analysis of the draft genome of the red seaweed Gracilariopsis chorda provides insights into genome size evolution in Rhodophyta.</title>
        <authorList>
            <person name="Lee J."/>
            <person name="Yang E.C."/>
            <person name="Graf L."/>
            <person name="Yang J.H."/>
            <person name="Qiu H."/>
            <person name="Zel Zion U."/>
            <person name="Chan C.X."/>
            <person name="Stephens T.G."/>
            <person name="Weber A.P.M."/>
            <person name="Boo G.H."/>
            <person name="Boo S.M."/>
            <person name="Kim K.M."/>
            <person name="Shin Y."/>
            <person name="Jung M."/>
            <person name="Lee S.J."/>
            <person name="Yim H.S."/>
            <person name="Lee J.H."/>
            <person name="Bhattacharya D."/>
            <person name="Yoon H.S."/>
        </authorList>
    </citation>
    <scope>NUCLEOTIDE SEQUENCE [LARGE SCALE GENOMIC DNA]</scope>
    <source>
        <strain evidence="8 9">SKKU-2015</strain>
        <tissue evidence="8">Whole body</tissue>
    </source>
</reference>
<dbReference type="Proteomes" id="UP000247409">
    <property type="component" value="Unassembled WGS sequence"/>
</dbReference>
<dbReference type="InterPro" id="IPR028889">
    <property type="entry name" value="USP"/>
</dbReference>
<dbReference type="GO" id="GO:0006508">
    <property type="term" value="P:proteolysis"/>
    <property type="evidence" value="ECO:0007669"/>
    <property type="project" value="UniProtKB-KW"/>
</dbReference>
<dbReference type="Gene3D" id="3.90.70.10">
    <property type="entry name" value="Cysteine proteinases"/>
    <property type="match status" value="1"/>
</dbReference>
<gene>
    <name evidence="8" type="ORF">BWQ96_03767</name>
</gene>
<dbReference type="GO" id="GO:0005829">
    <property type="term" value="C:cytosol"/>
    <property type="evidence" value="ECO:0007669"/>
    <property type="project" value="TreeGrafter"/>
</dbReference>
<evidence type="ECO:0000256" key="6">
    <source>
        <dbReference type="SAM" id="MobiDB-lite"/>
    </source>
</evidence>
<dbReference type="PROSITE" id="PS00972">
    <property type="entry name" value="USP_1"/>
    <property type="match status" value="1"/>
</dbReference>
<comment type="similarity">
    <text evidence="2 5">Belongs to the peptidase C19 family.</text>
</comment>
<feature type="region of interest" description="Disordered" evidence="6">
    <location>
        <begin position="91"/>
        <end position="110"/>
    </location>
</feature>
<evidence type="ECO:0000256" key="2">
    <source>
        <dbReference type="ARBA" id="ARBA00009085"/>
    </source>
</evidence>
<dbReference type="InterPro" id="IPR001394">
    <property type="entry name" value="Peptidase_C19_UCH"/>
</dbReference>
<dbReference type="GO" id="GO:0005634">
    <property type="term" value="C:nucleus"/>
    <property type="evidence" value="ECO:0007669"/>
    <property type="project" value="TreeGrafter"/>
</dbReference>
<dbReference type="AlphaFoldDB" id="A0A2V3IWD2"/>
<proteinExistence type="inferred from homology"/>
<dbReference type="EC" id="3.4.19.12" evidence="5"/>
<evidence type="ECO:0000313" key="8">
    <source>
        <dbReference type="EMBL" id="PXF46442.1"/>
    </source>
</evidence>
<evidence type="ECO:0000256" key="1">
    <source>
        <dbReference type="ARBA" id="ARBA00000707"/>
    </source>
</evidence>
<evidence type="ECO:0000256" key="4">
    <source>
        <dbReference type="ARBA" id="ARBA00022801"/>
    </source>
</evidence>
<organism evidence="8 9">
    <name type="scientific">Gracilariopsis chorda</name>
    <dbReference type="NCBI Taxonomy" id="448386"/>
    <lineage>
        <taxon>Eukaryota</taxon>
        <taxon>Rhodophyta</taxon>
        <taxon>Florideophyceae</taxon>
        <taxon>Rhodymeniophycidae</taxon>
        <taxon>Gracilariales</taxon>
        <taxon>Gracilariaceae</taxon>
        <taxon>Gracilariopsis</taxon>
    </lineage>
</organism>
<dbReference type="GO" id="GO:0016579">
    <property type="term" value="P:protein deubiquitination"/>
    <property type="evidence" value="ECO:0007669"/>
    <property type="project" value="InterPro"/>
</dbReference>
<evidence type="ECO:0000256" key="5">
    <source>
        <dbReference type="RuleBase" id="RU366025"/>
    </source>
</evidence>
<comment type="caution">
    <text evidence="8">The sequence shown here is derived from an EMBL/GenBank/DDBJ whole genome shotgun (WGS) entry which is preliminary data.</text>
</comment>
<dbReference type="InterPro" id="IPR050164">
    <property type="entry name" value="Peptidase_C19"/>
</dbReference>
<dbReference type="CDD" id="cd02663">
    <property type="entry name" value="Peptidase_C19G"/>
    <property type="match status" value="1"/>
</dbReference>
<dbReference type="PANTHER" id="PTHR24006">
    <property type="entry name" value="UBIQUITIN CARBOXYL-TERMINAL HYDROLASE"/>
    <property type="match status" value="1"/>
</dbReference>
<accession>A0A2V3IWD2</accession>
<dbReference type="STRING" id="448386.A0A2V3IWD2"/>
<dbReference type="SUPFAM" id="SSF54001">
    <property type="entry name" value="Cysteine proteinases"/>
    <property type="match status" value="1"/>
</dbReference>
<sequence length="452" mass="50839">MGSVNSTGNKLEKALTTELPEDERYFGLENFGNTCYCNSVLQALYFCEPFRKAVLDYANSRRIVKPQPPDSRLSSPSLFAAAPSILPKNANTTPLGSAASNAARNTDNGNGSEYAAASANFLDSSENDAEETMLTALGDLFMQIATQKKRTGSVPPKSFVNRLRQENELFSSYMHQDAHEFLNFILNEVVECLRKESSAKRQREQNSHSKDPYNAYLSNVNGKLHSANEPPRLLGDSNFSHLSSSRNPKTFVHELFEGHLSNEVRCLCCETVTRRVESFFDLSVDVEQNSSLTSCLRNFSSTELLEKQDKFFCDACCSLQEAERRMRIQQLPKILALHLKRFKYVEPLGKYKKLNYRVVFPLELRLCNTSDDAEDPDRLYTLFAVVVHVGSGPNQGHYVSLIKSHRQWLMFDDDAVEPKDEGEIQSVYGVTQESAQSTEAGYILFYEQAGAS</sequence>
<dbReference type="GO" id="GO:0004843">
    <property type="term" value="F:cysteine-type deubiquitinase activity"/>
    <property type="evidence" value="ECO:0007669"/>
    <property type="project" value="UniProtKB-UniRule"/>
</dbReference>
<evidence type="ECO:0000259" key="7">
    <source>
        <dbReference type="PROSITE" id="PS50235"/>
    </source>
</evidence>
<name>A0A2V3IWD2_9FLOR</name>
<protein>
    <recommendedName>
        <fullName evidence="5">Ubiquitin carboxyl-terminal hydrolase</fullName>
        <ecNumber evidence="5">3.4.19.12</ecNumber>
    </recommendedName>
</protein>
<dbReference type="PROSITE" id="PS00973">
    <property type="entry name" value="USP_2"/>
    <property type="match status" value="1"/>
</dbReference>
<keyword evidence="5" id="KW-0833">Ubl conjugation pathway</keyword>
<dbReference type="InterPro" id="IPR038765">
    <property type="entry name" value="Papain-like_cys_pep_sf"/>
</dbReference>
<comment type="catalytic activity">
    <reaction evidence="1 5">
        <text>Thiol-dependent hydrolysis of ester, thioester, amide, peptide and isopeptide bonds formed by the C-terminal Gly of ubiquitin (a 76-residue protein attached to proteins as an intracellular targeting signal).</text>
        <dbReference type="EC" id="3.4.19.12"/>
    </reaction>
</comment>
<keyword evidence="5" id="KW-0788">Thiol protease</keyword>
<keyword evidence="4 5" id="KW-0378">Hydrolase</keyword>
<dbReference type="PANTHER" id="PTHR24006:SF733">
    <property type="entry name" value="RE52890P"/>
    <property type="match status" value="1"/>
</dbReference>
<keyword evidence="9" id="KW-1185">Reference proteome</keyword>
<dbReference type="Pfam" id="PF00443">
    <property type="entry name" value="UCH"/>
    <property type="match status" value="1"/>
</dbReference>
<evidence type="ECO:0000256" key="3">
    <source>
        <dbReference type="ARBA" id="ARBA00022670"/>
    </source>
</evidence>
<keyword evidence="3 5" id="KW-0645">Protease</keyword>
<dbReference type="PROSITE" id="PS50235">
    <property type="entry name" value="USP_3"/>
    <property type="match status" value="1"/>
</dbReference>
<dbReference type="EMBL" id="NBIV01000038">
    <property type="protein sequence ID" value="PXF46442.1"/>
    <property type="molecule type" value="Genomic_DNA"/>
</dbReference>
<feature type="domain" description="USP" evidence="7">
    <location>
        <begin position="26"/>
        <end position="449"/>
    </location>
</feature>
<evidence type="ECO:0000313" key="9">
    <source>
        <dbReference type="Proteomes" id="UP000247409"/>
    </source>
</evidence>